<evidence type="ECO:0000313" key="3">
    <source>
        <dbReference type="Proteomes" id="UP000077266"/>
    </source>
</evidence>
<feature type="domain" description="F-box" evidence="1">
    <location>
        <begin position="203"/>
        <end position="251"/>
    </location>
</feature>
<organism evidence="2 3">
    <name type="scientific">Exidia glandulosa HHB12029</name>
    <dbReference type="NCBI Taxonomy" id="1314781"/>
    <lineage>
        <taxon>Eukaryota</taxon>
        <taxon>Fungi</taxon>
        <taxon>Dikarya</taxon>
        <taxon>Basidiomycota</taxon>
        <taxon>Agaricomycotina</taxon>
        <taxon>Agaricomycetes</taxon>
        <taxon>Auriculariales</taxon>
        <taxon>Exidiaceae</taxon>
        <taxon>Exidia</taxon>
    </lineage>
</organism>
<evidence type="ECO:0000313" key="2">
    <source>
        <dbReference type="EMBL" id="KZV89546.1"/>
    </source>
</evidence>
<name>A0A165FUE4_EXIGL</name>
<evidence type="ECO:0000259" key="1">
    <source>
        <dbReference type="PROSITE" id="PS50181"/>
    </source>
</evidence>
<dbReference type="InterPro" id="IPR001810">
    <property type="entry name" value="F-box_dom"/>
</dbReference>
<dbReference type="AlphaFoldDB" id="A0A165FUE4"/>
<dbReference type="OrthoDB" id="3249754at2759"/>
<dbReference type="InParanoid" id="A0A165FUE4"/>
<dbReference type="PROSITE" id="PS50181">
    <property type="entry name" value="FBOX"/>
    <property type="match status" value="1"/>
</dbReference>
<gene>
    <name evidence="2" type="ORF">EXIGLDRAFT_695476</name>
</gene>
<sequence length="373" mass="41782">MSCSVCRLPFLPDRQVSNSPLPAHFAPSGVLTTSQTRYFERANVFGELVPGFLIQNGPYYSSNMIGNTPSAVPICLNVQWEQITADATLIAMHSACLALFRRALGVEENTRENLLRLATFERAMGRPAGGDAAGRWNDVNYEVVGDQVDTRALWRPGNDLGLNVFNWRGLAQQYPWLVSRPDVFPRFFPLPVAKTDDTIECGSDILTRQPTDVLRAIAAQLDVRTLTQLAATCRFIRNLAKSDWQPLARRLALSLQWAVPTSSELKAVSEQSRERLAQPQAEGDWLLYLGHVHRTNSMRVRRWIWAICGDIKRVADVKLESAGLTDPDSPAMQQIDAKFNTLWTMFQTFHGRGTTTDQLMSMMNSAQGRMPTL</sequence>
<dbReference type="SUPFAM" id="SSF81383">
    <property type="entry name" value="F-box domain"/>
    <property type="match status" value="1"/>
</dbReference>
<keyword evidence="3" id="KW-1185">Reference proteome</keyword>
<dbReference type="EMBL" id="KV426070">
    <property type="protein sequence ID" value="KZV89546.1"/>
    <property type="molecule type" value="Genomic_DNA"/>
</dbReference>
<dbReference type="Proteomes" id="UP000077266">
    <property type="component" value="Unassembled WGS sequence"/>
</dbReference>
<protein>
    <recommendedName>
        <fullName evidence="1">F-box domain-containing protein</fullName>
    </recommendedName>
</protein>
<proteinExistence type="predicted"/>
<reference evidence="2 3" key="1">
    <citation type="journal article" date="2016" name="Mol. Biol. Evol.">
        <title>Comparative Genomics of Early-Diverging Mushroom-Forming Fungi Provides Insights into the Origins of Lignocellulose Decay Capabilities.</title>
        <authorList>
            <person name="Nagy L.G."/>
            <person name="Riley R."/>
            <person name="Tritt A."/>
            <person name="Adam C."/>
            <person name="Daum C."/>
            <person name="Floudas D."/>
            <person name="Sun H."/>
            <person name="Yadav J.S."/>
            <person name="Pangilinan J."/>
            <person name="Larsson K.H."/>
            <person name="Matsuura K."/>
            <person name="Barry K."/>
            <person name="Labutti K."/>
            <person name="Kuo R."/>
            <person name="Ohm R.A."/>
            <person name="Bhattacharya S.S."/>
            <person name="Shirouzu T."/>
            <person name="Yoshinaga Y."/>
            <person name="Martin F.M."/>
            <person name="Grigoriev I.V."/>
            <person name="Hibbett D.S."/>
        </authorList>
    </citation>
    <scope>NUCLEOTIDE SEQUENCE [LARGE SCALE GENOMIC DNA]</scope>
    <source>
        <strain evidence="2 3">HHB12029</strain>
    </source>
</reference>
<dbReference type="InterPro" id="IPR036047">
    <property type="entry name" value="F-box-like_dom_sf"/>
</dbReference>
<dbReference type="CDD" id="cd09917">
    <property type="entry name" value="F-box_SF"/>
    <property type="match status" value="1"/>
</dbReference>
<accession>A0A165FUE4</accession>